<dbReference type="AlphaFoldDB" id="A0A8X6NYP4"/>
<organism evidence="1 2">
    <name type="scientific">Nephila pilipes</name>
    <name type="common">Giant wood spider</name>
    <name type="synonym">Nephila maculata</name>
    <dbReference type="NCBI Taxonomy" id="299642"/>
    <lineage>
        <taxon>Eukaryota</taxon>
        <taxon>Metazoa</taxon>
        <taxon>Ecdysozoa</taxon>
        <taxon>Arthropoda</taxon>
        <taxon>Chelicerata</taxon>
        <taxon>Arachnida</taxon>
        <taxon>Araneae</taxon>
        <taxon>Araneomorphae</taxon>
        <taxon>Entelegynae</taxon>
        <taxon>Araneoidea</taxon>
        <taxon>Nephilidae</taxon>
        <taxon>Nephila</taxon>
    </lineage>
</organism>
<evidence type="ECO:0000313" key="1">
    <source>
        <dbReference type="EMBL" id="GFT41456.1"/>
    </source>
</evidence>
<protein>
    <submittedName>
        <fullName evidence="1">Uncharacterized protein</fullName>
    </submittedName>
</protein>
<keyword evidence="2" id="KW-1185">Reference proteome</keyword>
<name>A0A8X6NYP4_NEPPI</name>
<accession>A0A8X6NYP4</accession>
<gene>
    <name evidence="1" type="ORF">NPIL_60311</name>
</gene>
<dbReference type="EMBL" id="BMAW01063692">
    <property type="protein sequence ID" value="GFT41456.1"/>
    <property type="molecule type" value="Genomic_DNA"/>
</dbReference>
<reference evidence="1" key="1">
    <citation type="submission" date="2020-08" db="EMBL/GenBank/DDBJ databases">
        <title>Multicomponent nature underlies the extraordinary mechanical properties of spider dragline silk.</title>
        <authorList>
            <person name="Kono N."/>
            <person name="Nakamura H."/>
            <person name="Mori M."/>
            <person name="Yoshida Y."/>
            <person name="Ohtoshi R."/>
            <person name="Malay A.D."/>
            <person name="Moran D.A.P."/>
            <person name="Tomita M."/>
            <person name="Numata K."/>
            <person name="Arakawa K."/>
        </authorList>
    </citation>
    <scope>NUCLEOTIDE SEQUENCE</scope>
</reference>
<proteinExistence type="predicted"/>
<dbReference type="Proteomes" id="UP000887013">
    <property type="component" value="Unassembled WGS sequence"/>
</dbReference>
<sequence>MLVPSSILHIRLKFDLCGFASDTEYLYAEILFIPPSIIGSHPYQIQWDIYQYFCQSRVPGVREKRSHTKWPFPGMSDDASLPEASHALHYHLEHTSPGPGNVSTHNARKCGRDSINHHTSLHGVGISDGLDIMTLFCFPDIIFPVFFSVRQKHPICKMRVKRHIWVLNV</sequence>
<evidence type="ECO:0000313" key="2">
    <source>
        <dbReference type="Proteomes" id="UP000887013"/>
    </source>
</evidence>
<comment type="caution">
    <text evidence="1">The sequence shown here is derived from an EMBL/GenBank/DDBJ whole genome shotgun (WGS) entry which is preliminary data.</text>
</comment>